<feature type="compositionally biased region" description="Low complexity" evidence="1">
    <location>
        <begin position="10"/>
        <end position="19"/>
    </location>
</feature>
<keyword evidence="3" id="KW-1185">Reference proteome</keyword>
<feature type="compositionally biased region" description="Low complexity" evidence="1">
    <location>
        <begin position="38"/>
        <end position="51"/>
    </location>
</feature>
<gene>
    <name evidence="2" type="ORF">BOTCAL_0190g00160</name>
</gene>
<dbReference type="Proteomes" id="UP000297299">
    <property type="component" value="Unassembled WGS sequence"/>
</dbReference>
<evidence type="ECO:0000256" key="1">
    <source>
        <dbReference type="SAM" id="MobiDB-lite"/>
    </source>
</evidence>
<dbReference type="AlphaFoldDB" id="A0A4Y8CZX7"/>
<feature type="region of interest" description="Disordered" evidence="1">
    <location>
        <begin position="1"/>
        <end position="66"/>
    </location>
</feature>
<evidence type="ECO:0000313" key="3">
    <source>
        <dbReference type="Proteomes" id="UP000297299"/>
    </source>
</evidence>
<organism evidence="2 3">
    <name type="scientific">Botryotinia calthae</name>
    <dbReference type="NCBI Taxonomy" id="38488"/>
    <lineage>
        <taxon>Eukaryota</taxon>
        <taxon>Fungi</taxon>
        <taxon>Dikarya</taxon>
        <taxon>Ascomycota</taxon>
        <taxon>Pezizomycotina</taxon>
        <taxon>Leotiomycetes</taxon>
        <taxon>Helotiales</taxon>
        <taxon>Sclerotiniaceae</taxon>
        <taxon>Botryotinia</taxon>
    </lineage>
</organism>
<comment type="caution">
    <text evidence="2">The sequence shown here is derived from an EMBL/GenBank/DDBJ whole genome shotgun (WGS) entry which is preliminary data.</text>
</comment>
<evidence type="ECO:0000313" key="2">
    <source>
        <dbReference type="EMBL" id="TEY59628.1"/>
    </source>
</evidence>
<feature type="compositionally biased region" description="Polar residues" evidence="1">
    <location>
        <begin position="81"/>
        <end position="93"/>
    </location>
</feature>
<dbReference type="EMBL" id="PHWZ01000190">
    <property type="protein sequence ID" value="TEY59628.1"/>
    <property type="molecule type" value="Genomic_DNA"/>
</dbReference>
<sequence>MISNIKRKIASSSASSSSSWRERGQNTPSSSNKRHQSSSRTPQSQRQYQQSNLEQNSYCPRHRNSSATNWSITSTLLNEVTSYQQPSRSQEANNHPHPDSYEAFMQNALEEEDRRERHKRAVRKANDEWQQGFRRSDAAGTRSWLQNCGLAK</sequence>
<proteinExistence type="predicted"/>
<reference evidence="2 3" key="1">
    <citation type="submission" date="2017-11" db="EMBL/GenBank/DDBJ databases">
        <title>Comparative genomics of Botrytis spp.</title>
        <authorList>
            <person name="Valero-Jimenez C.A."/>
            <person name="Tapia P."/>
            <person name="Veloso J."/>
            <person name="Silva-Moreno E."/>
            <person name="Staats M."/>
            <person name="Valdes J.H."/>
            <person name="Van Kan J.A.L."/>
        </authorList>
    </citation>
    <scope>NUCLEOTIDE SEQUENCE [LARGE SCALE GENOMIC DNA]</scope>
    <source>
        <strain evidence="2 3">MUCL2830</strain>
    </source>
</reference>
<feature type="region of interest" description="Disordered" evidence="1">
    <location>
        <begin position="81"/>
        <end position="152"/>
    </location>
</feature>
<name>A0A4Y8CZX7_9HELO</name>
<protein>
    <submittedName>
        <fullName evidence="2">Uncharacterized protein</fullName>
    </submittedName>
</protein>
<accession>A0A4Y8CZX7</accession>
<dbReference type="OrthoDB" id="3536000at2759"/>